<protein>
    <submittedName>
        <fullName evidence="3">Uncharacterized protein</fullName>
    </submittedName>
</protein>
<gene>
    <name evidence="3" type="ORF">PGLA2088_LOCUS23468</name>
</gene>
<feature type="compositionally biased region" description="Polar residues" evidence="1">
    <location>
        <begin position="57"/>
        <end position="67"/>
    </location>
</feature>
<dbReference type="Proteomes" id="UP000626109">
    <property type="component" value="Unassembled WGS sequence"/>
</dbReference>
<evidence type="ECO:0000313" key="4">
    <source>
        <dbReference type="Proteomes" id="UP000626109"/>
    </source>
</evidence>
<comment type="caution">
    <text evidence="3">The sequence shown here is derived from an EMBL/GenBank/DDBJ whole genome shotgun (WGS) entry which is preliminary data.</text>
</comment>
<reference evidence="3" key="1">
    <citation type="submission" date="2021-02" db="EMBL/GenBank/DDBJ databases">
        <authorList>
            <person name="Dougan E. K."/>
            <person name="Rhodes N."/>
            <person name="Thang M."/>
            <person name="Chan C."/>
        </authorList>
    </citation>
    <scope>NUCLEOTIDE SEQUENCE</scope>
</reference>
<keyword evidence="2" id="KW-0812">Transmembrane</keyword>
<keyword evidence="2" id="KW-1133">Transmembrane helix</keyword>
<dbReference type="AlphaFoldDB" id="A0A813JJX9"/>
<dbReference type="EMBL" id="CAJNNW010026197">
    <property type="protein sequence ID" value="CAE8683479.1"/>
    <property type="molecule type" value="Genomic_DNA"/>
</dbReference>
<keyword evidence="2" id="KW-0472">Membrane</keyword>
<name>A0A813JJX9_POLGL</name>
<feature type="transmembrane region" description="Helical" evidence="2">
    <location>
        <begin position="18"/>
        <end position="37"/>
    </location>
</feature>
<feature type="region of interest" description="Disordered" evidence="1">
    <location>
        <begin position="47"/>
        <end position="67"/>
    </location>
</feature>
<organism evidence="3 4">
    <name type="scientific">Polarella glacialis</name>
    <name type="common">Dinoflagellate</name>
    <dbReference type="NCBI Taxonomy" id="89957"/>
    <lineage>
        <taxon>Eukaryota</taxon>
        <taxon>Sar</taxon>
        <taxon>Alveolata</taxon>
        <taxon>Dinophyceae</taxon>
        <taxon>Suessiales</taxon>
        <taxon>Suessiaceae</taxon>
        <taxon>Polarella</taxon>
    </lineage>
</organism>
<evidence type="ECO:0000256" key="1">
    <source>
        <dbReference type="SAM" id="MobiDB-lite"/>
    </source>
</evidence>
<evidence type="ECO:0000256" key="2">
    <source>
        <dbReference type="SAM" id="Phobius"/>
    </source>
</evidence>
<proteinExistence type="predicted"/>
<evidence type="ECO:0000313" key="3">
    <source>
        <dbReference type="EMBL" id="CAE8683479.1"/>
    </source>
</evidence>
<sequence length="114" mass="12708">MPRPHGQTYFFGLLESRVTSLLCLSAFCGGILLFTDVTRTSLFRSSLAGDSPRESAGQPQQRTAQQLSVRVSQASNKKYINIYGVTAQRMSELLAKFPNCTLFVPRWRLHGIIA</sequence>
<accession>A0A813JJX9</accession>